<dbReference type="Pfam" id="PF20009">
    <property type="entry name" value="GEVED"/>
    <property type="match status" value="2"/>
</dbReference>
<evidence type="ECO:0000256" key="6">
    <source>
        <dbReference type="ARBA" id="ARBA00022833"/>
    </source>
</evidence>
<dbReference type="SUPFAM" id="SSF55486">
    <property type="entry name" value="Metalloproteases ('zincins'), catalytic domain"/>
    <property type="match status" value="1"/>
</dbReference>
<keyword evidence="7" id="KW-0482">Metalloprotease</keyword>
<dbReference type="Pfam" id="PF05572">
    <property type="entry name" value="Peptidase_M43"/>
    <property type="match status" value="1"/>
</dbReference>
<comment type="similarity">
    <text evidence="1">Belongs to the peptidase M43B family.</text>
</comment>
<keyword evidence="8" id="KW-1015">Disulfide bond</keyword>
<dbReference type="eggNOG" id="COG1649">
    <property type="taxonomic scope" value="Bacteria"/>
</dbReference>
<evidence type="ECO:0000256" key="5">
    <source>
        <dbReference type="ARBA" id="ARBA00022801"/>
    </source>
</evidence>
<evidence type="ECO:0000313" key="11">
    <source>
        <dbReference type="Proteomes" id="UP000004095"/>
    </source>
</evidence>
<dbReference type="OrthoDB" id="1521709at2"/>
<keyword evidence="11" id="KW-1185">Reference proteome</keyword>
<dbReference type="eggNOG" id="COG4733">
    <property type="taxonomic scope" value="Bacteria"/>
</dbReference>
<dbReference type="Gene3D" id="2.60.40.10">
    <property type="entry name" value="Immunoglobulins"/>
    <property type="match status" value="1"/>
</dbReference>
<dbReference type="CDD" id="cd00146">
    <property type="entry name" value="PKD"/>
    <property type="match status" value="1"/>
</dbReference>
<dbReference type="InterPro" id="IPR045474">
    <property type="entry name" value="GEVED"/>
</dbReference>
<dbReference type="PROSITE" id="PS50093">
    <property type="entry name" value="PKD"/>
    <property type="match status" value="1"/>
</dbReference>
<protein>
    <submittedName>
        <fullName evidence="10">Collagenase, putative</fullName>
    </submittedName>
</protein>
<feature type="domain" description="PKD" evidence="9">
    <location>
        <begin position="894"/>
        <end position="979"/>
    </location>
</feature>
<dbReference type="SUPFAM" id="SSF49299">
    <property type="entry name" value="PKD domain"/>
    <property type="match status" value="1"/>
</dbReference>
<evidence type="ECO:0000256" key="4">
    <source>
        <dbReference type="ARBA" id="ARBA00022729"/>
    </source>
</evidence>
<dbReference type="InterPro" id="IPR026444">
    <property type="entry name" value="Secre_tail"/>
</dbReference>
<dbReference type="InterPro" id="IPR022409">
    <property type="entry name" value="PKD/Chitinase_dom"/>
</dbReference>
<evidence type="ECO:0000256" key="2">
    <source>
        <dbReference type="ARBA" id="ARBA00022670"/>
    </source>
</evidence>
<dbReference type="eggNOG" id="COG3291">
    <property type="taxonomic scope" value="Bacteria"/>
</dbReference>
<dbReference type="GO" id="GO:0046872">
    <property type="term" value="F:metal ion binding"/>
    <property type="evidence" value="ECO:0007669"/>
    <property type="project" value="UniProtKB-KW"/>
</dbReference>
<evidence type="ECO:0000256" key="1">
    <source>
        <dbReference type="ARBA" id="ARBA00008721"/>
    </source>
</evidence>
<dbReference type="InterPro" id="IPR013783">
    <property type="entry name" value="Ig-like_fold"/>
</dbReference>
<dbReference type="EMBL" id="AAWS01000013">
    <property type="protein sequence ID" value="EAY28952.1"/>
    <property type="molecule type" value="Genomic_DNA"/>
</dbReference>
<dbReference type="GO" id="GO:0008237">
    <property type="term" value="F:metallopeptidase activity"/>
    <property type="evidence" value="ECO:0007669"/>
    <property type="project" value="UniProtKB-KW"/>
</dbReference>
<dbReference type="SMART" id="SM00089">
    <property type="entry name" value="PKD"/>
    <property type="match status" value="1"/>
</dbReference>
<sequence length="1362" mass="144891">MLTKSPLRQKESLYIRLFGLLVVLLTISNNGWSQQIPHTTKCGHLPMQQKLMQRATPALKRQIEHARRALENKTVQFKKQRARQSSASQSVLTIPIVFHVVHDGGIENISDAQIIESVKQLNEDFSATNPGVGDVINEFKPLVANVGLKFVLAQKDPNGNPTTGITRTRSSYTYNGGDIGLKQLIRWPRNMYLNVWVVRSSDGGNGSGFAFYPSGTVGTNDVFDGVVVSHWAVGRTGTAASTHYKLLTHEVGHWANLKHVWGDQTNNGDANACNDEDDVSDTPNTIGTTGCELTATSCGSLDNNQNYMDYGTCSEMFTEGQKTRMLAAMNSSVGERNNLWTQANLDATLYSSAVPRLLFAKTTFAEGIANSGSIDEKITLSLLDGATFSQSSGILSTSSFSVSGLPAGLSAQITILSSTSAELALNGTATNHAQANSVNNIEITFNASAFGVNVNNPTTSGVGIDFLDPYQIVYEDITDLEVTTGAVWNAFNLDFGNAAYGAFYNATSSAFQLEAYQKSVVCAAGTRNITPLSFNTLVGAASQWEAGGAYPDLHNVSNATYTVWNGQTAYVGIRFSNAGNTHYGWIKFQVAADGQSYKVLEHAYHEQPNAAIRAGQTMLDNGNIAVSRSELPESTTNNGAVNQTVILSLLNGVNFSVGAGALTAGTHFTVANVPAGLATTITVTNASEAILSFTGAASSHAAANSVSDVQITLQAAALSSSNNLVLPDLSIDFIDPYQIVYVDIEPNPEVNTLSVWASFNMGIGNAVYGIFYNTEQSSFQLETYTKAVVCDAGTNNITPLAFNTTVGASSQWKIGDAYPDLHTVTNAGYTAWNGQTAYVGIRFSANGNTHYGWLKLQVAADGQSYTLLEYAYNEAPDEPIRAGQTQSGGGVTEPVAAFTASNTTISVGQSVNFTDQSSNTPTAWAWTFAGGSPASSSVQNPQVTYNTAGTYAVTLTATNAGGSNTLTKTAYITVNTATGCNYCAAASNRSAYEHIAVVKSGDFNNASGASNYSDFTGQVIELKSGEDNAIDLTPGYASTPYDEHFRIWIDYNGDCDFDDAGELVYTSGGTQTTVTANIAIAAGINRTTRMRIAMKYNGAANSPCGNYADGEVEDYTVNISEIIDIPAPDYCTASAQQTDSEHITQVQLGSINNTSASSGYADYTTQSTTMTPGQSYALTVTPSASWSSSKLSVWVDWNRDGDFDDSGEATVIDGSGPYNINLNAPVGAASGDIRMRIRLSYGTSLSTACGDGWTGEVEDYTINISGASGSSAQAGTHQGFTIGQGAQAYPNPSINGNYTVAIPANTEEKSLIRVFNMRGKLVKTKSVELKQTNISLQGLPKGLYQMQITNGKSVYTKTLIYQ</sequence>
<evidence type="ECO:0000256" key="7">
    <source>
        <dbReference type="ARBA" id="ARBA00023049"/>
    </source>
</evidence>
<dbReference type="PANTHER" id="PTHR47466">
    <property type="match status" value="1"/>
</dbReference>
<evidence type="ECO:0000259" key="9">
    <source>
        <dbReference type="PROSITE" id="PS50093"/>
    </source>
</evidence>
<keyword evidence="4" id="KW-0732">Signal</keyword>
<dbReference type="InterPro" id="IPR000601">
    <property type="entry name" value="PKD_dom"/>
</dbReference>
<dbReference type="PANTHER" id="PTHR47466:SF1">
    <property type="entry name" value="METALLOPROTEASE MEP1 (AFU_ORTHOLOGUE AFUA_1G07730)-RELATED"/>
    <property type="match status" value="1"/>
</dbReference>
<gene>
    <name evidence="10" type="ORF">M23134_00106</name>
</gene>
<evidence type="ECO:0000256" key="3">
    <source>
        <dbReference type="ARBA" id="ARBA00022723"/>
    </source>
</evidence>
<dbReference type="InterPro" id="IPR024079">
    <property type="entry name" value="MetalloPept_cat_dom_sf"/>
</dbReference>
<keyword evidence="5" id="KW-0378">Hydrolase</keyword>
<dbReference type="FunFam" id="2.60.40.10:FF:000270">
    <property type="entry name" value="Cell surface protein"/>
    <property type="match status" value="1"/>
</dbReference>
<dbReference type="NCBIfam" id="TIGR04183">
    <property type="entry name" value="Por_Secre_tail"/>
    <property type="match status" value="1"/>
</dbReference>
<dbReference type="InterPro" id="IPR008754">
    <property type="entry name" value="Peptidase_M43"/>
</dbReference>
<reference evidence="10 11" key="1">
    <citation type="submission" date="2007-01" db="EMBL/GenBank/DDBJ databases">
        <authorList>
            <person name="Haygood M."/>
            <person name="Podell S."/>
            <person name="Anderson C."/>
            <person name="Hopkinson B."/>
            <person name="Roe K."/>
            <person name="Barbeau K."/>
            <person name="Gaasterland T."/>
            <person name="Ferriera S."/>
            <person name="Johnson J."/>
            <person name="Kravitz S."/>
            <person name="Beeson K."/>
            <person name="Sutton G."/>
            <person name="Rogers Y.-H."/>
            <person name="Friedman R."/>
            <person name="Frazier M."/>
            <person name="Venter J.C."/>
        </authorList>
    </citation>
    <scope>NUCLEOTIDE SEQUENCE [LARGE SCALE GENOMIC DNA]</scope>
    <source>
        <strain evidence="10 11">ATCC 23134</strain>
    </source>
</reference>
<dbReference type="InterPro" id="IPR035986">
    <property type="entry name" value="PKD_dom_sf"/>
</dbReference>
<dbReference type="RefSeq" id="WP_002697120.1">
    <property type="nucleotide sequence ID" value="NZ_AAWS01000013.1"/>
</dbReference>
<dbReference type="Pfam" id="PF18962">
    <property type="entry name" value="Por_Secre_tail"/>
    <property type="match status" value="1"/>
</dbReference>
<keyword evidence="2" id="KW-0645">Protease</keyword>
<evidence type="ECO:0000256" key="8">
    <source>
        <dbReference type="ARBA" id="ARBA00023157"/>
    </source>
</evidence>
<keyword evidence="6" id="KW-0862">Zinc</keyword>
<dbReference type="Proteomes" id="UP000004095">
    <property type="component" value="Unassembled WGS sequence"/>
</dbReference>
<evidence type="ECO:0000313" key="10">
    <source>
        <dbReference type="EMBL" id="EAY28952.1"/>
    </source>
</evidence>
<dbReference type="GO" id="GO:0006508">
    <property type="term" value="P:proteolysis"/>
    <property type="evidence" value="ECO:0007669"/>
    <property type="project" value="UniProtKB-KW"/>
</dbReference>
<dbReference type="Pfam" id="PF18911">
    <property type="entry name" value="PKD_4"/>
    <property type="match status" value="1"/>
</dbReference>
<organism evidence="10 11">
    <name type="scientific">Microscilla marina ATCC 23134</name>
    <dbReference type="NCBI Taxonomy" id="313606"/>
    <lineage>
        <taxon>Bacteria</taxon>
        <taxon>Pseudomonadati</taxon>
        <taxon>Bacteroidota</taxon>
        <taxon>Cytophagia</taxon>
        <taxon>Cytophagales</taxon>
        <taxon>Microscillaceae</taxon>
        <taxon>Microscilla</taxon>
    </lineage>
</organism>
<accession>A1ZKY6</accession>
<proteinExistence type="inferred from homology"/>
<dbReference type="Gene3D" id="3.40.390.10">
    <property type="entry name" value="Collagenase (Catalytic Domain)"/>
    <property type="match status" value="1"/>
</dbReference>
<name>A1ZKY6_MICM2</name>
<keyword evidence="3" id="KW-0479">Metal-binding</keyword>
<comment type="caution">
    <text evidence="10">The sequence shown here is derived from an EMBL/GenBank/DDBJ whole genome shotgun (WGS) entry which is preliminary data.</text>
</comment>